<dbReference type="PROSITE" id="PS50025">
    <property type="entry name" value="LAM_G_DOMAIN"/>
    <property type="match status" value="1"/>
</dbReference>
<comment type="caution">
    <text evidence="5">The sequence shown here is derived from an EMBL/GenBank/DDBJ whole genome shotgun (WGS) entry which is preliminary data.</text>
</comment>
<dbReference type="SUPFAM" id="SSF49899">
    <property type="entry name" value="Concanavalin A-like lectins/glucanases"/>
    <property type="match status" value="1"/>
</dbReference>
<evidence type="ECO:0000313" key="5">
    <source>
        <dbReference type="EMBL" id="KAL2087595.1"/>
    </source>
</evidence>
<evidence type="ECO:0000259" key="4">
    <source>
        <dbReference type="PROSITE" id="PS50025"/>
    </source>
</evidence>
<gene>
    <name evidence="5" type="ORF">ACEWY4_016423</name>
</gene>
<dbReference type="Gene3D" id="2.60.120.200">
    <property type="match status" value="1"/>
</dbReference>
<dbReference type="Proteomes" id="UP001591681">
    <property type="component" value="Unassembled WGS sequence"/>
</dbReference>
<dbReference type="EMBL" id="JBHFQA010000014">
    <property type="protein sequence ID" value="KAL2087595.1"/>
    <property type="molecule type" value="Genomic_DNA"/>
</dbReference>
<reference evidence="5 6" key="1">
    <citation type="submission" date="2024-09" db="EMBL/GenBank/DDBJ databases">
        <title>A chromosome-level genome assembly of Gray's grenadier anchovy, Coilia grayii.</title>
        <authorList>
            <person name="Fu Z."/>
        </authorList>
    </citation>
    <scope>NUCLEOTIDE SEQUENCE [LARGE SCALE GENOMIC DNA]</scope>
    <source>
        <strain evidence="5">G4</strain>
        <tissue evidence="5">Muscle</tissue>
    </source>
</reference>
<feature type="domain" description="Laminin G" evidence="4">
    <location>
        <begin position="1"/>
        <end position="126"/>
    </location>
</feature>
<accession>A0ABD1JLQ8</accession>
<feature type="region of interest" description="Disordered" evidence="2">
    <location>
        <begin position="123"/>
        <end position="146"/>
    </location>
</feature>
<comment type="caution">
    <text evidence="1">Lacks conserved residue(s) required for the propagation of feature annotation.</text>
</comment>
<sequence>MQIKYRLDEDEQPDTLSLRSASLSDGQLHWLQLTREGKDVYVQIDDGLAQIFTLTSGSALSPLRSVTLGKLSGSDITDEEVVEAGSSGFTGCLSSVQFNQVAPLKEALSQRSSLVSISGSLSESRCGSQPSANTLATTHSLGDASEKADQGKEPLKVMEHHESAVIGGVVAAVVFTTLCTMGAIIRFLYLHRRPPPPPPAMPEKKEQQQLHATLDIRPPPSPRTPHALHTYRTELDLQNSGRDIKEYFI</sequence>
<feature type="compositionally biased region" description="Polar residues" evidence="2">
    <location>
        <begin position="125"/>
        <end position="140"/>
    </location>
</feature>
<keyword evidence="3" id="KW-1133">Transmembrane helix</keyword>
<feature type="transmembrane region" description="Helical" evidence="3">
    <location>
        <begin position="164"/>
        <end position="189"/>
    </location>
</feature>
<name>A0ABD1JLQ8_9TELE</name>
<feature type="region of interest" description="Disordered" evidence="2">
    <location>
        <begin position="196"/>
        <end position="225"/>
    </location>
</feature>
<evidence type="ECO:0000256" key="1">
    <source>
        <dbReference type="PROSITE-ProRule" id="PRU00122"/>
    </source>
</evidence>
<keyword evidence="3" id="KW-0472">Membrane</keyword>
<keyword evidence="3" id="KW-0812">Transmembrane</keyword>
<evidence type="ECO:0000256" key="2">
    <source>
        <dbReference type="SAM" id="MobiDB-lite"/>
    </source>
</evidence>
<dbReference type="InterPro" id="IPR013320">
    <property type="entry name" value="ConA-like_dom_sf"/>
</dbReference>
<dbReference type="Pfam" id="PF02210">
    <property type="entry name" value="Laminin_G_2"/>
    <property type="match status" value="1"/>
</dbReference>
<protein>
    <recommendedName>
        <fullName evidence="4">Laminin G domain-containing protein</fullName>
    </recommendedName>
</protein>
<keyword evidence="6" id="KW-1185">Reference proteome</keyword>
<dbReference type="InterPro" id="IPR001791">
    <property type="entry name" value="Laminin_G"/>
</dbReference>
<proteinExistence type="predicted"/>
<dbReference type="AlphaFoldDB" id="A0ABD1JLQ8"/>
<evidence type="ECO:0000313" key="6">
    <source>
        <dbReference type="Proteomes" id="UP001591681"/>
    </source>
</evidence>
<organism evidence="5 6">
    <name type="scientific">Coilia grayii</name>
    <name type="common">Gray's grenadier anchovy</name>
    <dbReference type="NCBI Taxonomy" id="363190"/>
    <lineage>
        <taxon>Eukaryota</taxon>
        <taxon>Metazoa</taxon>
        <taxon>Chordata</taxon>
        <taxon>Craniata</taxon>
        <taxon>Vertebrata</taxon>
        <taxon>Euteleostomi</taxon>
        <taxon>Actinopterygii</taxon>
        <taxon>Neopterygii</taxon>
        <taxon>Teleostei</taxon>
        <taxon>Clupei</taxon>
        <taxon>Clupeiformes</taxon>
        <taxon>Clupeoidei</taxon>
        <taxon>Engraulidae</taxon>
        <taxon>Coilinae</taxon>
        <taxon>Coilia</taxon>
    </lineage>
</organism>
<evidence type="ECO:0000256" key="3">
    <source>
        <dbReference type="SAM" id="Phobius"/>
    </source>
</evidence>